<keyword evidence="3" id="KW-1185">Reference proteome</keyword>
<dbReference type="AlphaFoldDB" id="A0A448XIX2"/>
<comment type="caution">
    <text evidence="2">The sequence shown here is derived from an EMBL/GenBank/DDBJ whole genome shotgun (WGS) entry which is preliminary data.</text>
</comment>
<proteinExistence type="predicted"/>
<reference evidence="2" key="1">
    <citation type="submission" date="2018-11" db="EMBL/GenBank/DDBJ databases">
        <authorList>
            <consortium name="Pathogen Informatics"/>
        </authorList>
    </citation>
    <scope>NUCLEOTIDE SEQUENCE</scope>
</reference>
<dbReference type="EMBL" id="CAAALY010255854">
    <property type="protein sequence ID" value="VEL37740.1"/>
    <property type="molecule type" value="Genomic_DNA"/>
</dbReference>
<evidence type="ECO:0000313" key="2">
    <source>
        <dbReference type="EMBL" id="VEL37740.1"/>
    </source>
</evidence>
<feature type="region of interest" description="Disordered" evidence="1">
    <location>
        <begin position="79"/>
        <end position="106"/>
    </location>
</feature>
<gene>
    <name evidence="2" type="ORF">PXEA_LOCUS31180</name>
</gene>
<dbReference type="Proteomes" id="UP000784294">
    <property type="component" value="Unassembled WGS sequence"/>
</dbReference>
<evidence type="ECO:0000313" key="3">
    <source>
        <dbReference type="Proteomes" id="UP000784294"/>
    </source>
</evidence>
<sequence length="106" mass="11799">MRWRTCPLTRPGEKMIDMSGGVSAHRGYEVTRLRGGEAATAEALLGSSARSRSRRGWLDPVGWRDSSLGPVGRGERVLVERESRRSAGQKMTPRGCRTRGDLDWED</sequence>
<name>A0A448XIX2_9PLAT</name>
<organism evidence="2 3">
    <name type="scientific">Protopolystoma xenopodis</name>
    <dbReference type="NCBI Taxonomy" id="117903"/>
    <lineage>
        <taxon>Eukaryota</taxon>
        <taxon>Metazoa</taxon>
        <taxon>Spiralia</taxon>
        <taxon>Lophotrochozoa</taxon>
        <taxon>Platyhelminthes</taxon>
        <taxon>Monogenea</taxon>
        <taxon>Polyopisthocotylea</taxon>
        <taxon>Polystomatidea</taxon>
        <taxon>Polystomatidae</taxon>
        <taxon>Protopolystoma</taxon>
    </lineage>
</organism>
<evidence type="ECO:0000256" key="1">
    <source>
        <dbReference type="SAM" id="MobiDB-lite"/>
    </source>
</evidence>
<accession>A0A448XIX2</accession>
<protein>
    <submittedName>
        <fullName evidence="2">Uncharacterized protein</fullName>
    </submittedName>
</protein>